<dbReference type="InterPro" id="IPR000182">
    <property type="entry name" value="GNAT_dom"/>
</dbReference>
<dbReference type="SUPFAM" id="SSF55729">
    <property type="entry name" value="Acyl-CoA N-acyltransferases (Nat)"/>
    <property type="match status" value="1"/>
</dbReference>
<feature type="domain" description="N-acetyltransferase" evidence="3">
    <location>
        <begin position="10"/>
        <end position="182"/>
    </location>
</feature>
<dbReference type="PROSITE" id="PS51186">
    <property type="entry name" value="GNAT"/>
    <property type="match status" value="1"/>
</dbReference>
<gene>
    <name evidence="4" type="ORF">AFR_14195</name>
</gene>
<evidence type="ECO:0000256" key="2">
    <source>
        <dbReference type="ARBA" id="ARBA00023315"/>
    </source>
</evidence>
<keyword evidence="5" id="KW-1185">Reference proteome</keyword>
<name>U5VZQ0_9ACTN</name>
<accession>U5VZQ0</accession>
<sequence>MSVSPVPEFVAFSPAGPGDAGRIAALHADSWRRHYRGAYADAYLDGDLLTERTAVWSARLASPAGTATILAESGGRLAGFVHVVLDADPRWGSLVDNLHVEHSVHRSGIGTELMAYAARAVLARAASPALYLWVLEQNTRAQGFYQACGGVRVEKGIAAAPLGDPALLNGSPGKFRMSWPDATRLASATAPPD</sequence>
<dbReference type="EMBL" id="CP006272">
    <property type="protein sequence ID" value="AGZ41121.1"/>
    <property type="molecule type" value="Genomic_DNA"/>
</dbReference>
<protein>
    <submittedName>
        <fullName evidence="4">GCN5-related N-acetyltransferase</fullName>
    </submittedName>
</protein>
<dbReference type="Gene3D" id="3.40.630.30">
    <property type="match status" value="1"/>
</dbReference>
<reference evidence="4 5" key="1">
    <citation type="journal article" date="2014" name="J. Biotechnol.">
        <title>Complete genome sequence of the actinobacterium Actinoplanes friuliensis HAG 010964, producer of the lipopeptide antibiotic friulimycin.</title>
        <authorList>
            <person name="Ruckert C."/>
            <person name="Szczepanowski R."/>
            <person name="Albersmeier A."/>
            <person name="Goesmann A."/>
            <person name="Fischer N."/>
            <person name="Steinkamper A."/>
            <person name="Puhler A."/>
            <person name="Biener R."/>
            <person name="Schwartz D."/>
            <person name="Kalinowski J."/>
        </authorList>
    </citation>
    <scope>NUCLEOTIDE SEQUENCE [LARGE SCALE GENOMIC DNA]</scope>
    <source>
        <strain evidence="4 5">DSM 7358</strain>
    </source>
</reference>
<dbReference type="GO" id="GO:0016747">
    <property type="term" value="F:acyltransferase activity, transferring groups other than amino-acyl groups"/>
    <property type="evidence" value="ECO:0007669"/>
    <property type="project" value="InterPro"/>
</dbReference>
<evidence type="ECO:0000313" key="4">
    <source>
        <dbReference type="EMBL" id="AGZ41121.1"/>
    </source>
</evidence>
<dbReference type="InterPro" id="IPR016181">
    <property type="entry name" value="Acyl_CoA_acyltransferase"/>
</dbReference>
<dbReference type="CDD" id="cd04301">
    <property type="entry name" value="NAT_SF"/>
    <property type="match status" value="1"/>
</dbReference>
<evidence type="ECO:0000259" key="3">
    <source>
        <dbReference type="PROSITE" id="PS51186"/>
    </source>
</evidence>
<evidence type="ECO:0000313" key="5">
    <source>
        <dbReference type="Proteomes" id="UP000017746"/>
    </source>
</evidence>
<dbReference type="eggNOG" id="COG0456">
    <property type="taxonomic scope" value="Bacteria"/>
</dbReference>
<organism evidence="4 5">
    <name type="scientific">Actinoplanes friuliensis DSM 7358</name>
    <dbReference type="NCBI Taxonomy" id="1246995"/>
    <lineage>
        <taxon>Bacteria</taxon>
        <taxon>Bacillati</taxon>
        <taxon>Actinomycetota</taxon>
        <taxon>Actinomycetes</taxon>
        <taxon>Micromonosporales</taxon>
        <taxon>Micromonosporaceae</taxon>
        <taxon>Actinoplanes</taxon>
    </lineage>
</organism>
<evidence type="ECO:0000256" key="1">
    <source>
        <dbReference type="ARBA" id="ARBA00022679"/>
    </source>
</evidence>
<keyword evidence="1 4" id="KW-0808">Transferase</keyword>
<dbReference type="PANTHER" id="PTHR43877:SF1">
    <property type="entry name" value="ACETYLTRANSFERASE"/>
    <property type="match status" value="1"/>
</dbReference>
<keyword evidence="2" id="KW-0012">Acyltransferase</keyword>
<dbReference type="Pfam" id="PF00583">
    <property type="entry name" value="Acetyltransf_1"/>
    <property type="match status" value="1"/>
</dbReference>
<dbReference type="InterPro" id="IPR050832">
    <property type="entry name" value="Bact_Acetyltransf"/>
</dbReference>
<dbReference type="KEGG" id="afs:AFR_14195"/>
<proteinExistence type="predicted"/>
<dbReference type="RefSeq" id="WP_023361180.1">
    <property type="nucleotide sequence ID" value="NC_022657.1"/>
</dbReference>
<dbReference type="AlphaFoldDB" id="U5VZQ0"/>
<dbReference type="PANTHER" id="PTHR43877">
    <property type="entry name" value="AMINOALKYLPHOSPHONATE N-ACETYLTRANSFERASE-RELATED-RELATED"/>
    <property type="match status" value="1"/>
</dbReference>
<dbReference type="HOGENOM" id="CLU_013985_18_2_11"/>
<dbReference type="Proteomes" id="UP000017746">
    <property type="component" value="Chromosome"/>
</dbReference>
<dbReference type="STRING" id="1246995.AFR_14195"/>
<dbReference type="PATRIC" id="fig|1246995.3.peg.2880"/>